<gene>
    <name evidence="1" type="ORF">L596_018319</name>
</gene>
<dbReference type="Proteomes" id="UP000298663">
    <property type="component" value="Unassembled WGS sequence"/>
</dbReference>
<dbReference type="EMBL" id="AZBU02000005">
    <property type="protein sequence ID" value="TKR77322.1"/>
    <property type="molecule type" value="Genomic_DNA"/>
</dbReference>
<reference evidence="1 2" key="2">
    <citation type="journal article" date="2019" name="G3 (Bethesda)">
        <title>Hybrid Assembly of the Genome of the Entomopathogenic Nematode Steinernema carpocapsae Identifies the X-Chromosome.</title>
        <authorList>
            <person name="Serra L."/>
            <person name="Macchietto M."/>
            <person name="Macias-Munoz A."/>
            <person name="McGill C.J."/>
            <person name="Rodriguez I.M."/>
            <person name="Rodriguez B."/>
            <person name="Murad R."/>
            <person name="Mortazavi A."/>
        </authorList>
    </citation>
    <scope>NUCLEOTIDE SEQUENCE [LARGE SCALE GENOMIC DNA]</scope>
    <source>
        <strain evidence="1 2">ALL</strain>
    </source>
</reference>
<comment type="caution">
    <text evidence="1">The sequence shown here is derived from an EMBL/GenBank/DDBJ whole genome shotgun (WGS) entry which is preliminary data.</text>
</comment>
<proteinExistence type="predicted"/>
<protein>
    <submittedName>
        <fullName evidence="1">Uncharacterized protein</fullName>
    </submittedName>
</protein>
<keyword evidence="2" id="KW-1185">Reference proteome</keyword>
<organism evidence="1 2">
    <name type="scientific">Steinernema carpocapsae</name>
    <name type="common">Entomopathogenic nematode</name>
    <dbReference type="NCBI Taxonomy" id="34508"/>
    <lineage>
        <taxon>Eukaryota</taxon>
        <taxon>Metazoa</taxon>
        <taxon>Ecdysozoa</taxon>
        <taxon>Nematoda</taxon>
        <taxon>Chromadorea</taxon>
        <taxon>Rhabditida</taxon>
        <taxon>Tylenchina</taxon>
        <taxon>Panagrolaimomorpha</taxon>
        <taxon>Strongyloidoidea</taxon>
        <taxon>Steinernematidae</taxon>
        <taxon>Steinernema</taxon>
    </lineage>
</organism>
<accession>A0A4U5N502</accession>
<evidence type="ECO:0000313" key="1">
    <source>
        <dbReference type="EMBL" id="TKR77322.1"/>
    </source>
</evidence>
<sequence>MASYPSCCPLRCPLSVFSSTNGRVSSFSMSPALLARWYSRRALPGLQNCCSEVFIMSKCYDNLNSNPYHL</sequence>
<evidence type="ECO:0000313" key="2">
    <source>
        <dbReference type="Proteomes" id="UP000298663"/>
    </source>
</evidence>
<dbReference type="AlphaFoldDB" id="A0A4U5N502"/>
<name>A0A4U5N502_STECR</name>
<reference evidence="1 2" key="1">
    <citation type="journal article" date="2015" name="Genome Biol.">
        <title>Comparative genomics of Steinernema reveals deeply conserved gene regulatory networks.</title>
        <authorList>
            <person name="Dillman A.R."/>
            <person name="Macchietto M."/>
            <person name="Porter C.F."/>
            <person name="Rogers A."/>
            <person name="Williams B."/>
            <person name="Antoshechkin I."/>
            <person name="Lee M.M."/>
            <person name="Goodwin Z."/>
            <person name="Lu X."/>
            <person name="Lewis E.E."/>
            <person name="Goodrich-Blair H."/>
            <person name="Stock S.P."/>
            <person name="Adams B.J."/>
            <person name="Sternberg P.W."/>
            <person name="Mortazavi A."/>
        </authorList>
    </citation>
    <scope>NUCLEOTIDE SEQUENCE [LARGE SCALE GENOMIC DNA]</scope>
    <source>
        <strain evidence="1 2">ALL</strain>
    </source>
</reference>